<dbReference type="AlphaFoldDB" id="A0A9P0G0T6"/>
<dbReference type="KEGG" id="btab:109037483"/>
<dbReference type="PANTHER" id="PTHR12444:SF8">
    <property type="entry name" value="PROTEIN EFR3 HOMOLOG CMP44E"/>
    <property type="match status" value="1"/>
</dbReference>
<dbReference type="GO" id="GO:0072659">
    <property type="term" value="P:protein localization to plasma membrane"/>
    <property type="evidence" value="ECO:0007669"/>
    <property type="project" value="TreeGrafter"/>
</dbReference>
<dbReference type="InterPro" id="IPR016024">
    <property type="entry name" value="ARM-type_fold"/>
</dbReference>
<dbReference type="EMBL" id="OU963866">
    <property type="protein sequence ID" value="CAH0772441.1"/>
    <property type="molecule type" value="Genomic_DNA"/>
</dbReference>
<keyword evidence="3" id="KW-1185">Reference proteome</keyword>
<reference evidence="2" key="1">
    <citation type="submission" date="2021-12" db="EMBL/GenBank/DDBJ databases">
        <authorList>
            <person name="King R."/>
        </authorList>
    </citation>
    <scope>NUCLEOTIDE SEQUENCE</scope>
</reference>
<dbReference type="Pfam" id="PF21052">
    <property type="entry name" value="EFR3_ARM"/>
    <property type="match status" value="1"/>
</dbReference>
<gene>
    <name evidence="2" type="ORF">BEMITA_LOCUS9047</name>
</gene>
<dbReference type="SUPFAM" id="SSF48371">
    <property type="entry name" value="ARM repeat"/>
    <property type="match status" value="1"/>
</dbReference>
<comment type="similarity">
    <text evidence="1">Belongs to the EFR3 family.</text>
</comment>
<dbReference type="InterPro" id="IPR049152">
    <property type="entry name" value="EFR3-like_ARM"/>
</dbReference>
<evidence type="ECO:0000313" key="3">
    <source>
        <dbReference type="Proteomes" id="UP001152759"/>
    </source>
</evidence>
<sequence length="834" mass="94245">MAIVVKCCFDRQIELPQSCVDNPIVSKCTSNNSKCCFGMGTPRYKHLVDHIYPNSPQEGLVKNNMEKLAFYAISSPEKLDRIGEYLLEKASRDISRRRYGFVKIAMEAMDQLLQACHAQSLNLFVESFLRTVQKLLESSEPELQILATQSFVKFANIEEDTPSYHRRYDFFVSKFSSMCHSNHPSPETLTQLRVAGINGLQGVIRKTVSDDLVENIWESIHMDKIVPSLLYNMQDSRYEKDSENHEPIVDDCDIDPPSSAETVFRELVGRAGFGHVDSVIKPVLRHLDLHGLWLPNTFAVHVFKILMFSIQSQYTYTVVESLIIHLDKNSKTAIKIRTSIAEVLAKIIAIAASDSVGPTVLEIINSLLAHLRTSAGRQRPTGHEQDEEQLYQDALIHALGEFAAHLPNYQKIEIMMFIMSKVPSASGGNRNLAEKDIVLQRICLQSLLMVSTKYNSVQMTQTFPQSFLEPLLKMVTAADCDIRLLIFRILHTLLDRHDNYCRLTKPTTDVNNLDLVLVSCSRQDAIFMHKFGREFYISLYESLELENNDVDNIEAIYSTLALLLVELYSEEMVLDFLIFILTIQDLALTSTLLSESQMYNLHILVISLFALIPKIIPLPLKDYADKIIETRSSTSAFHLLPPMEEMHTVKSETPVPNGCLLEQSQLIEILQSAGVDAARLSSSPSMLPGATSLGHRHSWVESAAAMKGSVTDIHSNLDSGSSTPGIQRKYPNEDLTFEAMKRIISENPDAKREREAERQNQLYETFRTTSFNELVTKNIIDDEETLQATINEIFSKLNADSRIISPSSESRLAVTSPQGQKPMYELLFPELFSY</sequence>
<protein>
    <submittedName>
        <fullName evidence="2">Uncharacterized protein</fullName>
    </submittedName>
</protein>
<proteinExistence type="inferred from homology"/>
<dbReference type="OrthoDB" id="19232at2759"/>
<accession>A0A9P0G0T6</accession>
<evidence type="ECO:0000313" key="2">
    <source>
        <dbReference type="EMBL" id="CAH0772441.1"/>
    </source>
</evidence>
<organism evidence="2 3">
    <name type="scientific">Bemisia tabaci</name>
    <name type="common">Sweetpotato whitefly</name>
    <name type="synonym">Aleurodes tabaci</name>
    <dbReference type="NCBI Taxonomy" id="7038"/>
    <lineage>
        <taxon>Eukaryota</taxon>
        <taxon>Metazoa</taxon>
        <taxon>Ecdysozoa</taxon>
        <taxon>Arthropoda</taxon>
        <taxon>Hexapoda</taxon>
        <taxon>Insecta</taxon>
        <taxon>Pterygota</taxon>
        <taxon>Neoptera</taxon>
        <taxon>Paraneoptera</taxon>
        <taxon>Hemiptera</taxon>
        <taxon>Sternorrhyncha</taxon>
        <taxon>Aleyrodoidea</taxon>
        <taxon>Aleyrodidae</taxon>
        <taxon>Aleyrodinae</taxon>
        <taxon>Bemisia</taxon>
    </lineage>
</organism>
<dbReference type="Proteomes" id="UP001152759">
    <property type="component" value="Chromosome 5"/>
</dbReference>
<evidence type="ECO:0000256" key="1">
    <source>
        <dbReference type="ARBA" id="ARBA00010216"/>
    </source>
</evidence>
<name>A0A9P0G0T6_BEMTA</name>
<dbReference type="PANTHER" id="PTHR12444">
    <property type="entry name" value="PROTEIN EFR3 HOMOLOG CMP44E"/>
    <property type="match status" value="1"/>
</dbReference>
<dbReference type="GO" id="GO:0005886">
    <property type="term" value="C:plasma membrane"/>
    <property type="evidence" value="ECO:0007669"/>
    <property type="project" value="TreeGrafter"/>
</dbReference>
<dbReference type="InterPro" id="IPR051851">
    <property type="entry name" value="EFR3_Homologs"/>
</dbReference>